<proteinExistence type="predicted"/>
<sequence length="161" mass="18444">MSNSSSWFSSVPVQQAFNWNFSQTTPMQVTQTNPNHNYQEISKNFMESFISSNNLGINYIGHHYTLDARISIVVHQGFGNHMYELVGYTNLKLKMAELNINTIKYSNIFYTPQLLGKNSIVITTFGKAEINNNQHNIMATYIVRMTNGMPKITNHILDIFV</sequence>
<evidence type="ECO:0000313" key="1">
    <source>
        <dbReference type="EMBL" id="AYV85081.1"/>
    </source>
</evidence>
<name>A0A3G5AFN4_9VIRU</name>
<reference evidence="1" key="1">
    <citation type="submission" date="2018-10" db="EMBL/GenBank/DDBJ databases">
        <title>Hidden diversity of soil giant viruses.</title>
        <authorList>
            <person name="Schulz F."/>
            <person name="Alteio L."/>
            <person name="Goudeau D."/>
            <person name="Ryan E.M."/>
            <person name="Malmstrom R.R."/>
            <person name="Blanchard J."/>
            <person name="Woyke T."/>
        </authorList>
    </citation>
    <scope>NUCLEOTIDE SEQUENCE</scope>
    <source>
        <strain evidence="1">SAV1</strain>
    </source>
</reference>
<dbReference type="EMBL" id="MK072439">
    <property type="protein sequence ID" value="AYV85081.1"/>
    <property type="molecule type" value="Genomic_DNA"/>
</dbReference>
<protein>
    <submittedName>
        <fullName evidence="1">Putative ORFan</fullName>
    </submittedName>
</protein>
<organism evidence="1">
    <name type="scientific">Satyrvirus sp</name>
    <dbReference type="NCBI Taxonomy" id="2487771"/>
    <lineage>
        <taxon>Viruses</taxon>
        <taxon>Varidnaviria</taxon>
        <taxon>Bamfordvirae</taxon>
        <taxon>Nucleocytoviricota</taxon>
        <taxon>Megaviricetes</taxon>
        <taxon>Imitervirales</taxon>
        <taxon>Mimiviridae</taxon>
        <taxon>Megamimivirinae</taxon>
    </lineage>
</organism>
<accession>A0A3G5AFN4</accession>
<gene>
    <name evidence="1" type="ORF">Satyrvirus3_12</name>
</gene>